<name>A0AC61L461_9EURY</name>
<comment type="caution">
    <text evidence="1">The sequence shown here is derived from an EMBL/GenBank/DDBJ whole genome shotgun (WGS) entry which is preliminary data.</text>
</comment>
<proteinExistence type="predicted"/>
<sequence length="126" mass="14243">MILSVKRLLLFTGLSAICMAAVIGFGYRGEPQEQNLEIADDRILAVAMNASFADEFITEDCQYEITVLHPDNITKLSREYPVIYGDLPEKTLHRIDYTNGRGMLVIVDMENKMVLKHFMTSGVNLE</sequence>
<reference evidence="1" key="1">
    <citation type="submission" date="2018-01" db="EMBL/GenBank/DDBJ databases">
        <authorList>
            <person name="Krukenberg V."/>
        </authorList>
    </citation>
    <scope>NUCLEOTIDE SEQUENCE</scope>
    <source>
        <strain evidence="1">E20ANME2</strain>
    </source>
</reference>
<dbReference type="Proteomes" id="UP000248329">
    <property type="component" value="Unassembled WGS sequence"/>
</dbReference>
<protein>
    <submittedName>
        <fullName evidence="1">Uncharacterized protein</fullName>
    </submittedName>
</protein>
<evidence type="ECO:0000313" key="1">
    <source>
        <dbReference type="EMBL" id="PXF61093.1"/>
    </source>
</evidence>
<evidence type="ECO:0000313" key="2">
    <source>
        <dbReference type="Proteomes" id="UP000248329"/>
    </source>
</evidence>
<organism evidence="1 2">
    <name type="scientific">Candidatus Methanogaster sp</name>
    <dbReference type="NCBI Taxonomy" id="3386292"/>
    <lineage>
        <taxon>Archaea</taxon>
        <taxon>Methanobacteriati</taxon>
        <taxon>Methanobacteriota</taxon>
        <taxon>Stenosarchaea group</taxon>
        <taxon>Methanomicrobia</taxon>
        <taxon>Methanosarcinales</taxon>
        <taxon>ANME-2 cluster</taxon>
        <taxon>Candidatus Methanogasteraceae</taxon>
        <taxon>Candidatus Methanogaster</taxon>
    </lineage>
</organism>
<gene>
    <name evidence="1" type="ORF">C4B59_05915</name>
</gene>
<accession>A0AC61L461</accession>
<dbReference type="EMBL" id="PQXF01000008">
    <property type="protein sequence ID" value="PXF61093.1"/>
    <property type="molecule type" value="Genomic_DNA"/>
</dbReference>